<gene>
    <name evidence="1" type="ORF">AKAME5_002913000</name>
</gene>
<dbReference type="EMBL" id="BRZM01005206">
    <property type="protein sequence ID" value="GLD62328.1"/>
    <property type="molecule type" value="Genomic_DNA"/>
</dbReference>
<dbReference type="Proteomes" id="UP001279410">
    <property type="component" value="Unassembled WGS sequence"/>
</dbReference>
<proteinExistence type="predicted"/>
<accession>A0AAD3RAZ1</accession>
<reference evidence="1" key="1">
    <citation type="submission" date="2022-08" db="EMBL/GenBank/DDBJ databases">
        <title>Genome sequencing of akame (Lates japonicus).</title>
        <authorList>
            <person name="Hashiguchi Y."/>
            <person name="Takahashi H."/>
        </authorList>
    </citation>
    <scope>NUCLEOTIDE SEQUENCE</scope>
    <source>
        <strain evidence="1">Kochi</strain>
    </source>
</reference>
<sequence>MTQKSKTGNLCSRCSEAVCSLQCPEHGASQEDFIRGSREQNVRDVVYDIASQAHVHLQHARSFSHNVPAAATPAFLQTVSRPIR</sequence>
<comment type="caution">
    <text evidence="1">The sequence shown here is derived from an EMBL/GenBank/DDBJ whole genome shotgun (WGS) entry which is preliminary data.</text>
</comment>
<keyword evidence="2" id="KW-1185">Reference proteome</keyword>
<name>A0AAD3RAZ1_LATJO</name>
<evidence type="ECO:0000313" key="1">
    <source>
        <dbReference type="EMBL" id="GLD62328.1"/>
    </source>
</evidence>
<dbReference type="InterPro" id="IPR008949">
    <property type="entry name" value="Isoprenoid_synthase_dom_sf"/>
</dbReference>
<organism evidence="1 2">
    <name type="scientific">Lates japonicus</name>
    <name type="common">Japanese lates</name>
    <dbReference type="NCBI Taxonomy" id="270547"/>
    <lineage>
        <taxon>Eukaryota</taxon>
        <taxon>Metazoa</taxon>
        <taxon>Chordata</taxon>
        <taxon>Craniata</taxon>
        <taxon>Vertebrata</taxon>
        <taxon>Euteleostomi</taxon>
        <taxon>Actinopterygii</taxon>
        <taxon>Neopterygii</taxon>
        <taxon>Teleostei</taxon>
        <taxon>Neoteleostei</taxon>
        <taxon>Acanthomorphata</taxon>
        <taxon>Carangaria</taxon>
        <taxon>Carangaria incertae sedis</taxon>
        <taxon>Centropomidae</taxon>
        <taxon>Lates</taxon>
    </lineage>
</organism>
<dbReference type="AlphaFoldDB" id="A0AAD3RAZ1"/>
<protein>
    <submittedName>
        <fullName evidence="1">NADH dehydrogenase (Ubiquinone) complex I, assembly factor 6 isoform X1</fullName>
    </submittedName>
</protein>
<evidence type="ECO:0000313" key="2">
    <source>
        <dbReference type="Proteomes" id="UP001279410"/>
    </source>
</evidence>
<dbReference type="SUPFAM" id="SSF48576">
    <property type="entry name" value="Terpenoid synthases"/>
    <property type="match status" value="1"/>
</dbReference>